<proteinExistence type="predicted"/>
<reference evidence="2 3" key="1">
    <citation type="submission" date="2015-05" db="EMBL/GenBank/DDBJ databases">
        <title>Photobacterium galathea sp. nov.</title>
        <authorList>
            <person name="Machado H."/>
            <person name="Gram L."/>
        </authorList>
    </citation>
    <scope>NUCLEOTIDE SEQUENCE [LARGE SCALE GENOMIC DNA]</scope>
    <source>
        <strain evidence="2 3">CGMCC 1.12159</strain>
    </source>
</reference>
<evidence type="ECO:0000256" key="1">
    <source>
        <dbReference type="SAM" id="Phobius"/>
    </source>
</evidence>
<keyword evidence="1" id="KW-0472">Membrane</keyword>
<comment type="caution">
    <text evidence="2">The sequence shown here is derived from an EMBL/GenBank/DDBJ whole genome shotgun (WGS) entry which is preliminary data.</text>
</comment>
<dbReference type="PATRIC" id="fig|1195763.3.peg.1183"/>
<evidence type="ECO:0000313" key="3">
    <source>
        <dbReference type="Proteomes" id="UP000036097"/>
    </source>
</evidence>
<gene>
    <name evidence="2" type="ORF">ABT56_05585</name>
</gene>
<evidence type="ECO:0000313" key="2">
    <source>
        <dbReference type="EMBL" id="KLV07036.1"/>
    </source>
</evidence>
<keyword evidence="3" id="KW-1185">Reference proteome</keyword>
<keyword evidence="1" id="KW-0812">Transmembrane</keyword>
<protein>
    <submittedName>
        <fullName evidence="2">Uncharacterized protein</fullName>
    </submittedName>
</protein>
<dbReference type="Proteomes" id="UP000036097">
    <property type="component" value="Unassembled WGS sequence"/>
</dbReference>
<dbReference type="EMBL" id="LDOT01000006">
    <property type="protein sequence ID" value="KLV07036.1"/>
    <property type="molecule type" value="Genomic_DNA"/>
</dbReference>
<name>A0A0J1H5S9_9GAMM</name>
<sequence>MAHSLFGLLFNSVLIVVIFPLLSPNLEPSLYFEQFYNLKAFLYQFGELSHSPEARGQFVVKRLRKRGLWLCELVSNSLPELERAL</sequence>
<accession>A0A0J1H5S9</accession>
<feature type="transmembrane region" description="Helical" evidence="1">
    <location>
        <begin position="6"/>
        <end position="22"/>
    </location>
</feature>
<organism evidence="2 3">
    <name type="scientific">Photobacterium aquae</name>
    <dbReference type="NCBI Taxonomy" id="1195763"/>
    <lineage>
        <taxon>Bacteria</taxon>
        <taxon>Pseudomonadati</taxon>
        <taxon>Pseudomonadota</taxon>
        <taxon>Gammaproteobacteria</taxon>
        <taxon>Vibrionales</taxon>
        <taxon>Vibrionaceae</taxon>
        <taxon>Photobacterium</taxon>
    </lineage>
</organism>
<dbReference type="STRING" id="1195763.ABT56_05585"/>
<keyword evidence="1" id="KW-1133">Transmembrane helix</keyword>
<dbReference type="AlphaFoldDB" id="A0A0J1H5S9"/>